<dbReference type="GeneID" id="84804839"/>
<dbReference type="STRING" id="157687.HMPREF3180_00471"/>
<keyword evidence="5" id="KW-1185">Reference proteome</keyword>
<dbReference type="PANTHER" id="PTHR34297">
    <property type="entry name" value="HYPOTHETICAL CYTOSOLIC PROTEIN-RELATED"/>
    <property type="match status" value="1"/>
</dbReference>
<comment type="similarity">
    <text evidence="1">Belongs to the asp23 family.</text>
</comment>
<gene>
    <name evidence="4" type="ORF">HMPREF3180_00471</name>
    <name evidence="2" type="ORF">JMUB3933_1497</name>
    <name evidence="3" type="ORF">JMUB3934_1621</name>
</gene>
<reference evidence="3 7" key="4">
    <citation type="submission" date="2019-07" db="EMBL/GenBank/DDBJ databases">
        <title>Complete Genome Sequence of Leptotrichia wadei Strain JMUB3934.</title>
        <authorList>
            <person name="Watanabe S."/>
            <person name="Cui L."/>
        </authorList>
    </citation>
    <scope>NUCLEOTIDE SEQUENCE [LARGE SCALE GENOMIC DNA]</scope>
    <source>
        <strain evidence="3 7">JMUB3934</strain>
    </source>
</reference>
<proteinExistence type="inferred from homology"/>
<evidence type="ECO:0000313" key="6">
    <source>
        <dbReference type="Proteomes" id="UP000321397"/>
    </source>
</evidence>
<evidence type="ECO:0000313" key="2">
    <source>
        <dbReference type="EMBL" id="BBM47994.1"/>
    </source>
</evidence>
<evidence type="ECO:0008006" key="8">
    <source>
        <dbReference type="Google" id="ProtNLM"/>
    </source>
</evidence>
<dbReference type="PATRIC" id="fig|157687.3.peg.472"/>
<dbReference type="PANTHER" id="PTHR34297:SF2">
    <property type="entry name" value="ASP23_GLS24 FAMILY ENVELOPE STRESS RESPONSE PROTEIN"/>
    <property type="match status" value="1"/>
</dbReference>
<dbReference type="Proteomes" id="UP000321501">
    <property type="component" value="Chromosome"/>
</dbReference>
<dbReference type="Proteomes" id="UP000321397">
    <property type="component" value="Chromosome"/>
</dbReference>
<organism evidence="4 5">
    <name type="scientific">Leptotrichia wadei</name>
    <dbReference type="NCBI Taxonomy" id="157687"/>
    <lineage>
        <taxon>Bacteria</taxon>
        <taxon>Fusobacteriati</taxon>
        <taxon>Fusobacteriota</taxon>
        <taxon>Fusobacteriia</taxon>
        <taxon>Fusobacteriales</taxon>
        <taxon>Leptotrichiaceae</taxon>
        <taxon>Leptotrichia</taxon>
    </lineage>
</organism>
<dbReference type="OrthoDB" id="9793465at2"/>
<evidence type="ECO:0000256" key="1">
    <source>
        <dbReference type="ARBA" id="ARBA00005721"/>
    </source>
</evidence>
<evidence type="ECO:0000313" key="5">
    <source>
        <dbReference type="Proteomes" id="UP000070483"/>
    </source>
</evidence>
<dbReference type="AlphaFoldDB" id="A0A134ANE2"/>
<sequence>MNELGNVNISQEVVATIAESVVSEIEGVNSLVGGTSKNEIVKFFQNVSSGGKGIEVEVGETECTLDLYIVAKMGYKLPALAGEIQTKVVKAITEMTGLKVQEVNVYIQKIVKDEKKDVAPVTVAETAEIEE</sequence>
<reference evidence="5" key="2">
    <citation type="submission" date="2016-01" db="EMBL/GenBank/DDBJ databases">
        <authorList>
            <person name="Mitreva M."/>
            <person name="Pepin K.H."/>
            <person name="Mihindukulasuriya K.A."/>
            <person name="Fulton R."/>
            <person name="Fronick C."/>
            <person name="O'Laughlin M."/>
            <person name="Miner T."/>
            <person name="Herter B."/>
            <person name="Rosa B.A."/>
            <person name="Cordes M."/>
            <person name="Tomlinson C."/>
            <person name="Wollam A."/>
            <person name="Palsikar V.B."/>
            <person name="Mardis E.R."/>
            <person name="Wilson R.K."/>
        </authorList>
    </citation>
    <scope>NUCLEOTIDE SEQUENCE [LARGE SCALE GENOMIC DNA]</scope>
    <source>
        <strain evidence="5">KA00185</strain>
    </source>
</reference>
<reference evidence="4" key="1">
    <citation type="submission" date="2016-01" db="EMBL/GenBank/DDBJ databases">
        <authorList>
            <person name="Oliw E.H."/>
        </authorList>
    </citation>
    <scope>NUCLEOTIDE SEQUENCE [LARGE SCALE GENOMIC DNA]</scope>
    <source>
        <strain evidence="4">KA00185</strain>
    </source>
</reference>
<dbReference type="Pfam" id="PF03780">
    <property type="entry name" value="Asp23"/>
    <property type="match status" value="1"/>
</dbReference>
<evidence type="ECO:0000313" key="7">
    <source>
        <dbReference type="Proteomes" id="UP000321501"/>
    </source>
</evidence>
<evidence type="ECO:0000313" key="3">
    <source>
        <dbReference type="EMBL" id="BBM50322.1"/>
    </source>
</evidence>
<reference evidence="2 6" key="3">
    <citation type="submission" date="2019-07" db="EMBL/GenBank/DDBJ databases">
        <title>Complete Genome Sequence of Leptotrichia wadei Strain JMUB3933.</title>
        <authorList>
            <person name="Watanabe S."/>
            <person name="Cui L."/>
        </authorList>
    </citation>
    <scope>NUCLEOTIDE SEQUENCE [LARGE SCALE GENOMIC DNA]</scope>
    <source>
        <strain evidence="2 6">JMUB3933</strain>
    </source>
</reference>
<dbReference type="EMBL" id="AP019835">
    <property type="protein sequence ID" value="BBM50322.1"/>
    <property type="molecule type" value="Genomic_DNA"/>
</dbReference>
<dbReference type="RefSeq" id="WP_018499053.1">
    <property type="nucleotide sequence ID" value="NZ_AP019829.2"/>
</dbReference>
<accession>A0A134ANE2</accession>
<dbReference type="Proteomes" id="UP000070483">
    <property type="component" value="Unassembled WGS sequence"/>
</dbReference>
<protein>
    <recommendedName>
        <fullName evidence="8">Alkaline shock protein 23 family protein</fullName>
    </recommendedName>
</protein>
<dbReference type="EMBL" id="AP019834">
    <property type="protein sequence ID" value="BBM47994.1"/>
    <property type="molecule type" value="Genomic_DNA"/>
</dbReference>
<dbReference type="EMBL" id="LSDD01000030">
    <property type="protein sequence ID" value="KXB69223.1"/>
    <property type="molecule type" value="Genomic_DNA"/>
</dbReference>
<name>A0A134ANE2_9FUSO</name>
<evidence type="ECO:0000313" key="4">
    <source>
        <dbReference type="EMBL" id="KXB69223.1"/>
    </source>
</evidence>
<dbReference type="InterPro" id="IPR005531">
    <property type="entry name" value="Asp23"/>
</dbReference>